<evidence type="ECO:0000313" key="2">
    <source>
        <dbReference type="EMBL" id="NJC71650.1"/>
    </source>
</evidence>
<proteinExistence type="predicted"/>
<dbReference type="InterPro" id="IPR043128">
    <property type="entry name" value="Rev_trsase/Diguanyl_cyclase"/>
</dbReference>
<feature type="domain" description="GGDEF" evidence="1">
    <location>
        <begin position="411"/>
        <end position="544"/>
    </location>
</feature>
<dbReference type="PANTHER" id="PTHR45138:SF9">
    <property type="entry name" value="DIGUANYLATE CYCLASE DGCM-RELATED"/>
    <property type="match status" value="1"/>
</dbReference>
<accession>A0ABX0Y244</accession>
<evidence type="ECO:0000259" key="1">
    <source>
        <dbReference type="PROSITE" id="PS50887"/>
    </source>
</evidence>
<dbReference type="Pfam" id="PF13424">
    <property type="entry name" value="TPR_12"/>
    <property type="match status" value="1"/>
</dbReference>
<keyword evidence="3" id="KW-1185">Reference proteome</keyword>
<dbReference type="NCBIfam" id="TIGR00254">
    <property type="entry name" value="GGDEF"/>
    <property type="match status" value="1"/>
</dbReference>
<organism evidence="2 3">
    <name type="scientific">Planosporangium thailandense</name>
    <dbReference type="NCBI Taxonomy" id="765197"/>
    <lineage>
        <taxon>Bacteria</taxon>
        <taxon>Bacillati</taxon>
        <taxon>Actinomycetota</taxon>
        <taxon>Actinomycetes</taxon>
        <taxon>Micromonosporales</taxon>
        <taxon>Micromonosporaceae</taxon>
        <taxon>Planosporangium</taxon>
    </lineage>
</organism>
<dbReference type="Gene3D" id="1.25.40.10">
    <property type="entry name" value="Tetratricopeptide repeat domain"/>
    <property type="match status" value="2"/>
</dbReference>
<dbReference type="EMBL" id="JAATVY010000012">
    <property type="protein sequence ID" value="NJC71650.1"/>
    <property type="molecule type" value="Genomic_DNA"/>
</dbReference>
<dbReference type="CDD" id="cd01949">
    <property type="entry name" value="GGDEF"/>
    <property type="match status" value="1"/>
</dbReference>
<dbReference type="Pfam" id="PF00990">
    <property type="entry name" value="GGDEF"/>
    <property type="match status" value="1"/>
</dbReference>
<dbReference type="SMART" id="SM00267">
    <property type="entry name" value="GGDEF"/>
    <property type="match status" value="1"/>
</dbReference>
<protein>
    <submittedName>
        <fullName evidence="2">Diguanylate cyclase</fullName>
    </submittedName>
</protein>
<dbReference type="PANTHER" id="PTHR45138">
    <property type="entry name" value="REGULATORY COMPONENTS OF SENSORY TRANSDUCTION SYSTEM"/>
    <property type="match status" value="1"/>
</dbReference>
<dbReference type="InterPro" id="IPR000160">
    <property type="entry name" value="GGDEF_dom"/>
</dbReference>
<dbReference type="Gene3D" id="3.30.70.270">
    <property type="match status" value="1"/>
</dbReference>
<dbReference type="PROSITE" id="PS50887">
    <property type="entry name" value="GGDEF"/>
    <property type="match status" value="1"/>
</dbReference>
<dbReference type="InterPro" id="IPR050469">
    <property type="entry name" value="Diguanylate_Cyclase"/>
</dbReference>
<reference evidence="2 3" key="1">
    <citation type="submission" date="2020-03" db="EMBL/GenBank/DDBJ databases">
        <title>WGS of the type strain of Planosporangium spp.</title>
        <authorList>
            <person name="Thawai C."/>
        </authorList>
    </citation>
    <scope>NUCLEOTIDE SEQUENCE [LARGE SCALE GENOMIC DNA]</scope>
    <source>
        <strain evidence="2 3">TBRC 5610</strain>
    </source>
</reference>
<dbReference type="Proteomes" id="UP000722989">
    <property type="component" value="Unassembled WGS sequence"/>
</dbReference>
<comment type="caution">
    <text evidence="2">The sequence shown here is derived from an EMBL/GenBank/DDBJ whole genome shotgun (WGS) entry which is preliminary data.</text>
</comment>
<dbReference type="SUPFAM" id="SSF48452">
    <property type="entry name" value="TPR-like"/>
    <property type="match status" value="2"/>
</dbReference>
<evidence type="ECO:0000313" key="3">
    <source>
        <dbReference type="Proteomes" id="UP000722989"/>
    </source>
</evidence>
<dbReference type="SUPFAM" id="SSF55073">
    <property type="entry name" value="Nucleotide cyclase"/>
    <property type="match status" value="1"/>
</dbReference>
<dbReference type="InterPro" id="IPR029787">
    <property type="entry name" value="Nucleotide_cyclase"/>
</dbReference>
<name>A0ABX0Y244_9ACTN</name>
<sequence length="546" mass="59823">MDTAVKAGAAAAAGTTTPAADIADLVARLSPRTPQLEARLTAALEAMETIPAERYRTVHAPAERAERLAVEIGRPDLQMRARLVRADVLRRDGDTVEAGRIAKQVNAWAAENDHQYLLARSHRNLAQFFRHVGDLADALAHAVQSVAHTEVSMPARIRAEHLATLAVVLDENGSPDEALRRAREALDIATAADEHEMSMRVLNNLAYTAYESGDREQARELVDQLRAIEARSGVPLDANALDTIARIEMMHGQYAEAEATLRPILDGSAVDLLTEGNALAGCLLTVAEAQRRRGAIDAAWATLDRAVEECEERKLASYRALIREERAELYAATGRFQEAYEEYVRFHVESQALQSARSEARARALQAVFETEEARRESIRFRELAERDALTGLYNRRYVDEHLAALLERDAPLAAALIDLDYFKRVNDTLSHATGDLVLQQVADLLTEAAADDAVAARLGGEEFLLILPDTDADEAVRRCERLRRVIQGHPWRPITGDLPVTASIGVTAVAGGRCTPSALLAQADRNLYAAKRAGRNRVVADPARG</sequence>
<gene>
    <name evidence="2" type="ORF">HC031_18270</name>
</gene>
<dbReference type="InterPro" id="IPR011990">
    <property type="entry name" value="TPR-like_helical_dom_sf"/>
</dbReference>
<dbReference type="RefSeq" id="WP_167926548.1">
    <property type="nucleotide sequence ID" value="NZ_JAATVY010000012.1"/>
</dbReference>